<keyword evidence="7" id="KW-1185">Reference proteome</keyword>
<dbReference type="SMART" id="SM00382">
    <property type="entry name" value="AAA"/>
    <property type="match status" value="1"/>
</dbReference>
<dbReference type="InterPro" id="IPR027417">
    <property type="entry name" value="P-loop_NTPase"/>
</dbReference>
<dbReference type="KEGG" id="bwa:HLV38_02180"/>
<dbReference type="CDD" id="cd03214">
    <property type="entry name" value="ABC_Iron-Siderophores_B12_Hemin"/>
    <property type="match status" value="1"/>
</dbReference>
<keyword evidence="3" id="KW-0547">Nucleotide-binding</keyword>
<dbReference type="PANTHER" id="PTHR42734">
    <property type="entry name" value="METAL TRANSPORT SYSTEM ATP-BINDING PROTEIN TM_0124-RELATED"/>
    <property type="match status" value="1"/>
</dbReference>
<accession>A0A6M8J5V7</accession>
<comment type="similarity">
    <text evidence="1">Belongs to the ABC transporter superfamily.</text>
</comment>
<gene>
    <name evidence="6" type="ORF">HLV38_02180</name>
</gene>
<sequence length="269" mass="29612">MLHVEDVRFSYKKGREVLKGISFDLDAGDILCLLGSNGTGKTTLLRCMLGFHQPNNGVIEVNGNSIQKMSNKEKAHSMAYVPQSSNMAFPYTAEEAVLMGRVSHLNGAAAHSQQDWRVVRESMERLQISHLEGRRFEEMSGGEKQMVLVARALAQEAKVLIMDEPTANLDYHNQIKILSAIRHLSRQGLSILMTSHYPDHAFLACTKVALMKGGHIVSCGAPDDVVSTESLTDLYDTPVHVTYADTGAFKIKTCIPLLDSEEHSGDIEG</sequence>
<evidence type="ECO:0000256" key="3">
    <source>
        <dbReference type="ARBA" id="ARBA00022741"/>
    </source>
</evidence>
<organism evidence="6 7">
    <name type="scientific">Berryella wangjianweii</name>
    <dbReference type="NCBI Taxonomy" id="2734634"/>
    <lineage>
        <taxon>Bacteria</taxon>
        <taxon>Bacillati</taxon>
        <taxon>Actinomycetota</taxon>
        <taxon>Coriobacteriia</taxon>
        <taxon>Eggerthellales</taxon>
        <taxon>Eggerthellaceae</taxon>
        <taxon>Berryella</taxon>
    </lineage>
</organism>
<feature type="domain" description="ABC transporter" evidence="5">
    <location>
        <begin position="2"/>
        <end position="238"/>
    </location>
</feature>
<dbReference type="Pfam" id="PF00005">
    <property type="entry name" value="ABC_tran"/>
    <property type="match status" value="1"/>
</dbReference>
<dbReference type="SUPFAM" id="SSF52540">
    <property type="entry name" value="P-loop containing nucleoside triphosphate hydrolases"/>
    <property type="match status" value="1"/>
</dbReference>
<evidence type="ECO:0000256" key="1">
    <source>
        <dbReference type="ARBA" id="ARBA00005417"/>
    </source>
</evidence>
<evidence type="ECO:0000259" key="5">
    <source>
        <dbReference type="PROSITE" id="PS50893"/>
    </source>
</evidence>
<dbReference type="AlphaFoldDB" id="A0A6M8J5V7"/>
<reference evidence="7" key="1">
    <citation type="submission" date="2020-05" db="EMBL/GenBank/DDBJ databases">
        <title>Novel species in genus Nocardioides.</title>
        <authorList>
            <person name="Zhang G."/>
        </authorList>
    </citation>
    <scope>NUCLEOTIDE SEQUENCE [LARGE SCALE GENOMIC DNA]</scope>
    <source>
        <strain evidence="7">zg-1050</strain>
    </source>
</reference>
<evidence type="ECO:0000313" key="6">
    <source>
        <dbReference type="EMBL" id="QKF07068.1"/>
    </source>
</evidence>
<dbReference type="InterPro" id="IPR050153">
    <property type="entry name" value="Metal_Ion_Import_ABC"/>
</dbReference>
<evidence type="ECO:0000256" key="2">
    <source>
        <dbReference type="ARBA" id="ARBA00022448"/>
    </source>
</evidence>
<dbReference type="PROSITE" id="PS50893">
    <property type="entry name" value="ABC_TRANSPORTER_2"/>
    <property type="match status" value="1"/>
</dbReference>
<evidence type="ECO:0000313" key="7">
    <source>
        <dbReference type="Proteomes" id="UP000503297"/>
    </source>
</evidence>
<dbReference type="GO" id="GO:0016887">
    <property type="term" value="F:ATP hydrolysis activity"/>
    <property type="evidence" value="ECO:0007669"/>
    <property type="project" value="InterPro"/>
</dbReference>
<dbReference type="EMBL" id="CP053716">
    <property type="protein sequence ID" value="QKF07068.1"/>
    <property type="molecule type" value="Genomic_DNA"/>
</dbReference>
<keyword evidence="4 6" id="KW-0067">ATP-binding</keyword>
<dbReference type="PROSITE" id="PS00211">
    <property type="entry name" value="ABC_TRANSPORTER_1"/>
    <property type="match status" value="1"/>
</dbReference>
<name>A0A6M8J5V7_9ACTN</name>
<proteinExistence type="inferred from homology"/>
<dbReference type="InterPro" id="IPR003439">
    <property type="entry name" value="ABC_transporter-like_ATP-bd"/>
</dbReference>
<keyword evidence="2" id="KW-0813">Transport</keyword>
<dbReference type="Proteomes" id="UP000503297">
    <property type="component" value="Chromosome"/>
</dbReference>
<dbReference type="PANTHER" id="PTHR42734:SF6">
    <property type="entry name" value="MOLYBDATE IMPORT ATP-BINDING PROTEIN MOLC"/>
    <property type="match status" value="1"/>
</dbReference>
<dbReference type="FunFam" id="3.40.50.300:FF:000134">
    <property type="entry name" value="Iron-enterobactin ABC transporter ATP-binding protein"/>
    <property type="match status" value="1"/>
</dbReference>
<dbReference type="InterPro" id="IPR017871">
    <property type="entry name" value="ABC_transporter-like_CS"/>
</dbReference>
<protein>
    <submittedName>
        <fullName evidence="6">ABC transporter ATP-binding protein</fullName>
    </submittedName>
</protein>
<evidence type="ECO:0000256" key="4">
    <source>
        <dbReference type="ARBA" id="ARBA00022840"/>
    </source>
</evidence>
<dbReference type="GO" id="GO:0005524">
    <property type="term" value="F:ATP binding"/>
    <property type="evidence" value="ECO:0007669"/>
    <property type="project" value="UniProtKB-KW"/>
</dbReference>
<dbReference type="Gene3D" id="3.40.50.300">
    <property type="entry name" value="P-loop containing nucleotide triphosphate hydrolases"/>
    <property type="match status" value="1"/>
</dbReference>
<dbReference type="InterPro" id="IPR003593">
    <property type="entry name" value="AAA+_ATPase"/>
</dbReference>
<dbReference type="RefSeq" id="WP_173163905.1">
    <property type="nucleotide sequence ID" value="NZ_CP053716.1"/>
</dbReference>